<evidence type="ECO:0000313" key="9">
    <source>
        <dbReference type="EMBL" id="PSR94340.1"/>
    </source>
</evidence>
<comment type="similarity">
    <text evidence="5">Belongs to the SAT4 family.</text>
</comment>
<keyword evidence="2 7" id="KW-0812">Transmembrane</keyword>
<protein>
    <recommendedName>
        <fullName evidence="8">Rhodopsin domain-containing protein</fullName>
    </recommendedName>
</protein>
<evidence type="ECO:0000259" key="8">
    <source>
        <dbReference type="Pfam" id="PF20684"/>
    </source>
</evidence>
<keyword evidence="10" id="KW-1185">Reference proteome</keyword>
<evidence type="ECO:0000256" key="5">
    <source>
        <dbReference type="ARBA" id="ARBA00038359"/>
    </source>
</evidence>
<accession>A0A2T3AEZ6</accession>
<comment type="subcellular location">
    <subcellularLocation>
        <location evidence="1">Membrane</location>
        <topology evidence="1">Multi-pass membrane protein</topology>
    </subcellularLocation>
</comment>
<dbReference type="InParanoid" id="A0A2T3AEZ6"/>
<dbReference type="OrthoDB" id="4682787at2759"/>
<gene>
    <name evidence="9" type="ORF">BD289DRAFT_480645</name>
</gene>
<evidence type="ECO:0000256" key="6">
    <source>
        <dbReference type="SAM" id="MobiDB-lite"/>
    </source>
</evidence>
<feature type="compositionally biased region" description="Acidic residues" evidence="6">
    <location>
        <begin position="401"/>
        <end position="415"/>
    </location>
</feature>
<dbReference type="Pfam" id="PF20684">
    <property type="entry name" value="Fung_rhodopsin"/>
    <property type="match status" value="1"/>
</dbReference>
<feature type="transmembrane region" description="Helical" evidence="7">
    <location>
        <begin position="49"/>
        <end position="70"/>
    </location>
</feature>
<dbReference type="InterPro" id="IPR049326">
    <property type="entry name" value="Rhodopsin_dom_fungi"/>
</dbReference>
<evidence type="ECO:0000256" key="3">
    <source>
        <dbReference type="ARBA" id="ARBA00022989"/>
    </source>
</evidence>
<feature type="compositionally biased region" description="Polar residues" evidence="6">
    <location>
        <begin position="417"/>
        <end position="443"/>
    </location>
</feature>
<dbReference type="AlphaFoldDB" id="A0A2T3AEZ6"/>
<feature type="transmembrane region" description="Helical" evidence="7">
    <location>
        <begin position="177"/>
        <end position="199"/>
    </location>
</feature>
<evidence type="ECO:0000256" key="7">
    <source>
        <dbReference type="SAM" id="Phobius"/>
    </source>
</evidence>
<feature type="transmembrane region" description="Helical" evidence="7">
    <location>
        <begin position="249"/>
        <end position="268"/>
    </location>
</feature>
<evidence type="ECO:0000256" key="4">
    <source>
        <dbReference type="ARBA" id="ARBA00023136"/>
    </source>
</evidence>
<feature type="compositionally biased region" description="Low complexity" evidence="6">
    <location>
        <begin position="444"/>
        <end position="480"/>
    </location>
</feature>
<dbReference type="Proteomes" id="UP000241462">
    <property type="component" value="Unassembled WGS sequence"/>
</dbReference>
<sequence>MADDTSYVNQHNGEYLVVTAILFLALSWLSVVLRTYVRAFMTNAFELDDWLMLTAQSNFTLSCGFILVGVNHGLGRHNSALSQEQEIQALKWQALATATYITNMMFIKLSIGVFLLRLASQRRFKWIIWVSMGIIFIMSSVLFFWDVFQCKPVAAQWDTTIPDYQCVSASSIVDAAYALSVLNIVTDWLYALLPIPMIWKAKMTAQAKITVALVLSLGIFASVATLIRVKFLADLNDVDDILYAGTEAMIWTLIEPGVAIVAASLVTIRPLLRQMRLRGFESSERSRSLKIFNRYNRSRGTAEVLDDDEERLDVVGNGWKLKDGAKQKGVKMTTIANVKLKDLENGQLDYQSSQSASCLAAEGFAGMDRDDMAVLSRTLTLVNSGAVAGIGVAVTVNPDYNESEEEERQEFDNDENGGSTISKSHQMTRIKTSGIQEASNRPRTQTATASPTPIPTTASTTAATETMVWRSETPSSPSSPEESDVIQGLRYPDRRDITTRQLPLR</sequence>
<evidence type="ECO:0000256" key="1">
    <source>
        <dbReference type="ARBA" id="ARBA00004141"/>
    </source>
</evidence>
<feature type="transmembrane region" description="Helical" evidence="7">
    <location>
        <begin position="100"/>
        <end position="119"/>
    </location>
</feature>
<feature type="transmembrane region" description="Helical" evidence="7">
    <location>
        <begin position="126"/>
        <end position="145"/>
    </location>
</feature>
<organism evidence="9 10">
    <name type="scientific">Coniella lustricola</name>
    <dbReference type="NCBI Taxonomy" id="2025994"/>
    <lineage>
        <taxon>Eukaryota</taxon>
        <taxon>Fungi</taxon>
        <taxon>Dikarya</taxon>
        <taxon>Ascomycota</taxon>
        <taxon>Pezizomycotina</taxon>
        <taxon>Sordariomycetes</taxon>
        <taxon>Sordariomycetidae</taxon>
        <taxon>Diaporthales</taxon>
        <taxon>Schizoparmaceae</taxon>
        <taxon>Coniella</taxon>
    </lineage>
</organism>
<dbReference type="GO" id="GO:0016020">
    <property type="term" value="C:membrane"/>
    <property type="evidence" value="ECO:0007669"/>
    <property type="project" value="UniProtKB-SubCell"/>
</dbReference>
<feature type="transmembrane region" description="Helical" evidence="7">
    <location>
        <begin position="15"/>
        <end position="37"/>
    </location>
</feature>
<feature type="transmembrane region" description="Helical" evidence="7">
    <location>
        <begin position="211"/>
        <end position="229"/>
    </location>
</feature>
<dbReference type="InterPro" id="IPR052337">
    <property type="entry name" value="SAT4-like"/>
</dbReference>
<dbReference type="STRING" id="2025994.A0A2T3AEZ6"/>
<dbReference type="EMBL" id="KZ678399">
    <property type="protein sequence ID" value="PSR94340.1"/>
    <property type="molecule type" value="Genomic_DNA"/>
</dbReference>
<proteinExistence type="inferred from homology"/>
<feature type="region of interest" description="Disordered" evidence="6">
    <location>
        <begin position="399"/>
        <end position="505"/>
    </location>
</feature>
<evidence type="ECO:0000256" key="2">
    <source>
        <dbReference type="ARBA" id="ARBA00022692"/>
    </source>
</evidence>
<name>A0A2T3AEZ6_9PEZI</name>
<dbReference type="PANTHER" id="PTHR33048">
    <property type="entry name" value="PTH11-LIKE INTEGRAL MEMBRANE PROTEIN (AFU_ORTHOLOGUE AFUA_5G11245)"/>
    <property type="match status" value="1"/>
</dbReference>
<dbReference type="PANTHER" id="PTHR33048:SF96">
    <property type="entry name" value="INTEGRAL MEMBRANE PROTEIN"/>
    <property type="match status" value="1"/>
</dbReference>
<feature type="domain" description="Rhodopsin" evidence="8">
    <location>
        <begin position="33"/>
        <end position="273"/>
    </location>
</feature>
<keyword evidence="3 7" id="KW-1133">Transmembrane helix</keyword>
<reference evidence="9 10" key="1">
    <citation type="journal article" date="2018" name="Mycol. Prog.">
        <title>Coniella lustricola, a new species from submerged detritus.</title>
        <authorList>
            <person name="Raudabaugh D.B."/>
            <person name="Iturriaga T."/>
            <person name="Carver A."/>
            <person name="Mondo S."/>
            <person name="Pangilinan J."/>
            <person name="Lipzen A."/>
            <person name="He G."/>
            <person name="Amirebrahimi M."/>
            <person name="Grigoriev I.V."/>
            <person name="Miller A.N."/>
        </authorList>
    </citation>
    <scope>NUCLEOTIDE SEQUENCE [LARGE SCALE GENOMIC DNA]</scope>
    <source>
        <strain evidence="9 10">B22-T-1</strain>
    </source>
</reference>
<keyword evidence="4 7" id="KW-0472">Membrane</keyword>
<evidence type="ECO:0000313" key="10">
    <source>
        <dbReference type="Proteomes" id="UP000241462"/>
    </source>
</evidence>